<name>A0A014QPH7_9HYPO</name>
<evidence type="ECO:0000313" key="1">
    <source>
        <dbReference type="EMBL" id="EXU94540.1"/>
    </source>
</evidence>
<sequence length="336" mass="37426">MTRASQCQNDHVHWIPTRFGTCNSILNLPIIAPLDTAGVASEAEASVWPSGEKATAVTQPLWPSSVCSALLTLLVVGLNALDGIQQIRNGLHPDVSMLLGGLDSIFARTFTTHDDCMECRALALDLRTCRLIELLVAQTERKDVESDYVDVFCKDENITDLAKVLTCGPYKNLTLRENSEEDNEAISKRSRCSSRLDTLERMHHQYSTIKVLKNLEKRLLERDAALYQPEQPAGVVTGQQEGANAAWLDAGPNRNLRSICLKPSDRVLNTPEQYAGALRPTITADGRILFWRIDTNLGVERRFTCAYPTHSCEKQYTKLGGGVDFTLSYLSFRRKV</sequence>
<proteinExistence type="predicted"/>
<dbReference type="Proteomes" id="UP000030151">
    <property type="component" value="Unassembled WGS sequence"/>
</dbReference>
<comment type="caution">
    <text evidence="1">The sequence shown here is derived from an EMBL/GenBank/DDBJ whole genome shotgun (WGS) entry which is preliminary data.</text>
</comment>
<reference evidence="1 2" key="1">
    <citation type="submission" date="2014-02" db="EMBL/GenBank/DDBJ databases">
        <title>The genome sequence of the entomopathogenic fungus Metarhizium robertsii ARSEF 2575.</title>
        <authorList>
            <person name="Giuliano Garisto Donzelli B."/>
            <person name="Roe B.A."/>
            <person name="Macmil S.L."/>
            <person name="Krasnoff S.B."/>
            <person name="Gibson D.M."/>
        </authorList>
    </citation>
    <scope>NUCLEOTIDE SEQUENCE [LARGE SCALE GENOMIC DNA]</scope>
    <source>
        <strain evidence="1 2">ARSEF 2575</strain>
    </source>
</reference>
<dbReference type="EMBL" id="JELW01000256">
    <property type="protein sequence ID" value="EXU94540.1"/>
    <property type="molecule type" value="Genomic_DNA"/>
</dbReference>
<protein>
    <submittedName>
        <fullName evidence="1">Uncharacterized protein</fullName>
    </submittedName>
</protein>
<organism evidence="1 2">
    <name type="scientific">Metarhizium robertsii</name>
    <dbReference type="NCBI Taxonomy" id="568076"/>
    <lineage>
        <taxon>Eukaryota</taxon>
        <taxon>Fungi</taxon>
        <taxon>Dikarya</taxon>
        <taxon>Ascomycota</taxon>
        <taxon>Pezizomycotina</taxon>
        <taxon>Sordariomycetes</taxon>
        <taxon>Hypocreomycetidae</taxon>
        <taxon>Hypocreales</taxon>
        <taxon>Clavicipitaceae</taxon>
        <taxon>Metarhizium</taxon>
    </lineage>
</organism>
<evidence type="ECO:0000313" key="2">
    <source>
        <dbReference type="Proteomes" id="UP000030151"/>
    </source>
</evidence>
<dbReference type="HOGENOM" id="CLU_826631_0_0_1"/>
<accession>A0A014QPH7</accession>
<dbReference type="AlphaFoldDB" id="A0A014QPH7"/>
<gene>
    <name evidence="1" type="ORF">X797_012387</name>
</gene>